<keyword evidence="1" id="KW-0472">Membrane</keyword>
<gene>
    <name evidence="2" type="ORF">CWE14_04490</name>
</gene>
<name>A0A432WIZ2_9GAMM</name>
<accession>A0A432WIZ2</accession>
<protein>
    <submittedName>
        <fullName evidence="2">Uncharacterized protein</fullName>
    </submittedName>
</protein>
<keyword evidence="1" id="KW-1133">Transmembrane helix</keyword>
<keyword evidence="3" id="KW-1185">Reference proteome</keyword>
<comment type="caution">
    <text evidence="2">The sequence shown here is derived from an EMBL/GenBank/DDBJ whole genome shotgun (WGS) entry which is preliminary data.</text>
</comment>
<feature type="transmembrane region" description="Helical" evidence="1">
    <location>
        <begin position="6"/>
        <end position="22"/>
    </location>
</feature>
<organism evidence="2 3">
    <name type="scientific">Aliidiomarina soli</name>
    <dbReference type="NCBI Taxonomy" id="1928574"/>
    <lineage>
        <taxon>Bacteria</taxon>
        <taxon>Pseudomonadati</taxon>
        <taxon>Pseudomonadota</taxon>
        <taxon>Gammaproteobacteria</taxon>
        <taxon>Alteromonadales</taxon>
        <taxon>Idiomarinaceae</taxon>
        <taxon>Aliidiomarina</taxon>
    </lineage>
</organism>
<dbReference type="RefSeq" id="WP_126798295.1">
    <property type="nucleotide sequence ID" value="NZ_PIPO01000002.1"/>
</dbReference>
<feature type="transmembrane region" description="Helical" evidence="1">
    <location>
        <begin position="68"/>
        <end position="95"/>
    </location>
</feature>
<feature type="transmembrane region" description="Helical" evidence="1">
    <location>
        <begin position="42"/>
        <end position="62"/>
    </location>
</feature>
<feature type="transmembrane region" description="Helical" evidence="1">
    <location>
        <begin position="164"/>
        <end position="187"/>
    </location>
</feature>
<reference evidence="2 3" key="1">
    <citation type="journal article" date="2011" name="Front. Microbiol.">
        <title>Genomic signatures of strain selection and enhancement in Bacillus atrophaeus var. globigii, a historical biowarfare simulant.</title>
        <authorList>
            <person name="Gibbons H.S."/>
            <person name="Broomall S.M."/>
            <person name="McNew L.A."/>
            <person name="Daligault H."/>
            <person name="Chapman C."/>
            <person name="Bruce D."/>
            <person name="Karavis M."/>
            <person name="Krepps M."/>
            <person name="McGregor P.A."/>
            <person name="Hong C."/>
            <person name="Park K.H."/>
            <person name="Akmal A."/>
            <person name="Feldman A."/>
            <person name="Lin J.S."/>
            <person name="Chang W.E."/>
            <person name="Higgs B.W."/>
            <person name="Demirev P."/>
            <person name="Lindquist J."/>
            <person name="Liem A."/>
            <person name="Fochler E."/>
            <person name="Read T.D."/>
            <person name="Tapia R."/>
            <person name="Johnson S."/>
            <person name="Bishop-Lilly K.A."/>
            <person name="Detter C."/>
            <person name="Han C."/>
            <person name="Sozhamannan S."/>
            <person name="Rosenzweig C.N."/>
            <person name="Skowronski E.W."/>
        </authorList>
    </citation>
    <scope>NUCLEOTIDE SEQUENCE [LARGE SCALE GENOMIC DNA]</scope>
    <source>
        <strain evidence="2 3">Y4G10-17</strain>
    </source>
</reference>
<feature type="transmembrane region" description="Helical" evidence="1">
    <location>
        <begin position="134"/>
        <end position="152"/>
    </location>
</feature>
<evidence type="ECO:0000256" key="1">
    <source>
        <dbReference type="SAM" id="Phobius"/>
    </source>
</evidence>
<evidence type="ECO:0000313" key="2">
    <source>
        <dbReference type="EMBL" id="RUO33728.1"/>
    </source>
</evidence>
<dbReference type="Proteomes" id="UP000287823">
    <property type="component" value="Unassembled WGS sequence"/>
</dbReference>
<keyword evidence="1" id="KW-0812">Transmembrane</keyword>
<dbReference type="AlphaFoldDB" id="A0A432WIZ2"/>
<dbReference type="EMBL" id="PIPO01000002">
    <property type="protein sequence ID" value="RUO33728.1"/>
    <property type="molecule type" value="Genomic_DNA"/>
</dbReference>
<proteinExistence type="predicted"/>
<sequence>MKQATIGVLINFVMTITAYIVWQETLSFGPWYSEVATKLGYAFYLSVASLLICGVGLVLIFLHDREKGAILIIAGSIVFLPIGLVSALAGAKLLIILRGEKRNPQLATLDELTQATQNQPKPDTGSSAFYTQKYIFLTTLAIAAGVALSLTNQQYWDVSLEQSISYAILGTIAVAWFISFFTPAATINEYELKIGMGLTPQHNLLLSEITDIARDSNKLIVFYRLAESGESGHVVIELALMTAKTQQRMIGTLVDRLKHAPMSKVVA</sequence>
<evidence type="ECO:0000313" key="3">
    <source>
        <dbReference type="Proteomes" id="UP000287823"/>
    </source>
</evidence>